<dbReference type="Proteomes" id="UP000009131">
    <property type="component" value="Unassembled WGS sequence"/>
</dbReference>
<accession>G7DVK4</accession>
<sequence>MLLALAGLCAVTDGQQTCHVLYTESYSQSPQDLHERFSCQAPMPCSSNGQEVTSPYGNSTGCIVFDSEANASTVACDSTAKVTITGDALSYSVRCFCSNDTSGCTPGQADVYYSLAFESTPYPSTVTYDTPATSTHTFYFTSEFTAATSSSVSGYVPTTAWTWTEEAIRATSAPTSSPARHQIEYDPARHDDESYVKGRQYWPNHIDIALWHVHALELRRVKQDETDETGPAAPSQEHEASLHVLARQHAFVQCDILTTDQQLEGDWTAAYCPEVMRYELAQIWVWTDDALLTIGDIWSHCVSRTCETSQRGAYFHGFLHAHLPLALRDSADASAEMLSLAYMIAIASLMTGACVHAATQGYAQNKDALASRATGEYLPAQCWLSATPVGEVSASLSFALGWKSDLSQITSLVLDVPDQPSLANKPFFAHTIASPLKSSSFLINYEDWHLVMTMVYDNVLKVYLDPHTTLRGSTIGNWWSMTCNSWGNLNARVPVVKLPADPAQQ</sequence>
<protein>
    <submittedName>
        <fullName evidence="1">Uncharacterized protein</fullName>
    </submittedName>
</protein>
<dbReference type="EMBL" id="BABT02000044">
    <property type="protein sequence ID" value="GAA94614.1"/>
    <property type="molecule type" value="Genomic_DNA"/>
</dbReference>
<organism evidence="1 2">
    <name type="scientific">Mixia osmundae (strain CBS 9802 / IAM 14324 / JCM 22182 / KY 12970)</name>
    <dbReference type="NCBI Taxonomy" id="764103"/>
    <lineage>
        <taxon>Eukaryota</taxon>
        <taxon>Fungi</taxon>
        <taxon>Dikarya</taxon>
        <taxon>Basidiomycota</taxon>
        <taxon>Pucciniomycotina</taxon>
        <taxon>Mixiomycetes</taxon>
        <taxon>Mixiales</taxon>
        <taxon>Mixiaceae</taxon>
        <taxon>Mixia</taxon>
    </lineage>
</organism>
<evidence type="ECO:0000313" key="2">
    <source>
        <dbReference type="Proteomes" id="UP000009131"/>
    </source>
</evidence>
<dbReference type="InParanoid" id="G7DVK4"/>
<evidence type="ECO:0000313" key="1">
    <source>
        <dbReference type="EMBL" id="GAA94614.1"/>
    </source>
</evidence>
<dbReference type="HOGENOM" id="CLU_539765_0_0_1"/>
<dbReference type="AlphaFoldDB" id="G7DVK4"/>
<keyword evidence="2" id="KW-1185">Reference proteome</keyword>
<reference evidence="1 2" key="2">
    <citation type="journal article" date="2012" name="Open Biol.">
        <title>Characteristics of nucleosomes and linker DNA regions on the genome of the basidiomycete Mixia osmundae revealed by mono- and dinucleosome mapping.</title>
        <authorList>
            <person name="Nishida H."/>
            <person name="Kondo S."/>
            <person name="Matsumoto T."/>
            <person name="Suzuki Y."/>
            <person name="Yoshikawa H."/>
            <person name="Taylor T.D."/>
            <person name="Sugiyama J."/>
        </authorList>
    </citation>
    <scope>NUCLEOTIDE SEQUENCE [LARGE SCALE GENOMIC DNA]</scope>
    <source>
        <strain evidence="2">CBS 9802 / IAM 14324 / JCM 22182 / KY 12970</strain>
    </source>
</reference>
<name>G7DVK4_MIXOS</name>
<dbReference type="RefSeq" id="XP_014568120.1">
    <property type="nucleotide sequence ID" value="XM_014712634.1"/>
</dbReference>
<comment type="caution">
    <text evidence="1">The sequence shown here is derived from an EMBL/GenBank/DDBJ whole genome shotgun (WGS) entry which is preliminary data.</text>
</comment>
<proteinExistence type="predicted"/>
<reference evidence="1 2" key="1">
    <citation type="journal article" date="2011" name="J. Gen. Appl. Microbiol.">
        <title>Draft genome sequencing of the enigmatic basidiomycete Mixia osmundae.</title>
        <authorList>
            <person name="Nishida H."/>
            <person name="Nagatsuka Y."/>
            <person name="Sugiyama J."/>
        </authorList>
    </citation>
    <scope>NUCLEOTIDE SEQUENCE [LARGE SCALE GENOMIC DNA]</scope>
    <source>
        <strain evidence="2">CBS 9802 / IAM 14324 / JCM 22182 / KY 12970</strain>
    </source>
</reference>
<gene>
    <name evidence="1" type="primary">Mo01266</name>
    <name evidence="1" type="ORF">E5Q_01266</name>
</gene>